<dbReference type="GO" id="GO:0035694">
    <property type="term" value="P:mitochondrial protein catabolic process"/>
    <property type="evidence" value="ECO:0007669"/>
    <property type="project" value="EnsemblFungi"/>
</dbReference>
<dbReference type="Gene3D" id="3.30.2010.10">
    <property type="entry name" value="Metalloproteases ('zincins'), catalytic domain"/>
    <property type="match status" value="1"/>
</dbReference>
<evidence type="ECO:0000259" key="8">
    <source>
        <dbReference type="Pfam" id="PF01435"/>
    </source>
</evidence>
<dbReference type="KEGG" id="aalt:CC77DRAFT_1015367"/>
<accession>A0A177E3I3</accession>
<dbReference type="GO" id="GO:0046872">
    <property type="term" value="F:metal ion binding"/>
    <property type="evidence" value="ECO:0007669"/>
    <property type="project" value="UniProtKB-KW"/>
</dbReference>
<evidence type="ECO:0000256" key="5">
    <source>
        <dbReference type="ARBA" id="ARBA00023049"/>
    </source>
</evidence>
<dbReference type="GO" id="GO:0005743">
    <property type="term" value="C:mitochondrial inner membrane"/>
    <property type="evidence" value="ECO:0007669"/>
    <property type="project" value="EnsemblFungi"/>
</dbReference>
<dbReference type="GeneID" id="29109603"/>
<dbReference type="PANTHER" id="PTHR22726">
    <property type="entry name" value="METALLOENDOPEPTIDASE OMA1"/>
    <property type="match status" value="1"/>
</dbReference>
<dbReference type="GO" id="GO:0031929">
    <property type="term" value="P:TOR signaling"/>
    <property type="evidence" value="ECO:0007669"/>
    <property type="project" value="EnsemblFungi"/>
</dbReference>
<dbReference type="CDD" id="cd07331">
    <property type="entry name" value="M48C_Oma1_like"/>
    <property type="match status" value="1"/>
</dbReference>
<dbReference type="RefSeq" id="XP_018391452.1">
    <property type="nucleotide sequence ID" value="XM_018524009.1"/>
</dbReference>
<feature type="domain" description="Peptidase M48" evidence="8">
    <location>
        <begin position="135"/>
        <end position="312"/>
    </location>
</feature>
<evidence type="ECO:0000256" key="3">
    <source>
        <dbReference type="ARBA" id="ARBA00022801"/>
    </source>
</evidence>
<dbReference type="STRING" id="5599.A0A177E3I3"/>
<dbReference type="Proteomes" id="UP000077248">
    <property type="component" value="Unassembled WGS sequence"/>
</dbReference>
<dbReference type="GO" id="GO:0004222">
    <property type="term" value="F:metalloendopeptidase activity"/>
    <property type="evidence" value="ECO:0007669"/>
    <property type="project" value="EnsemblFungi"/>
</dbReference>
<dbReference type="GO" id="GO:0141164">
    <property type="term" value="P:mitochondrial protein quality control"/>
    <property type="evidence" value="ECO:0007669"/>
    <property type="project" value="EnsemblFungi"/>
</dbReference>
<keyword evidence="4 6" id="KW-0862">Zinc</keyword>
<organism evidence="9 11">
    <name type="scientific">Alternaria alternata</name>
    <name type="common">Alternaria rot fungus</name>
    <name type="synonym">Torula alternata</name>
    <dbReference type="NCBI Taxonomy" id="5599"/>
    <lineage>
        <taxon>Eukaryota</taxon>
        <taxon>Fungi</taxon>
        <taxon>Dikarya</taxon>
        <taxon>Ascomycota</taxon>
        <taxon>Pezizomycotina</taxon>
        <taxon>Dothideomycetes</taxon>
        <taxon>Pleosporomycetidae</taxon>
        <taxon>Pleosporales</taxon>
        <taxon>Pleosporineae</taxon>
        <taxon>Pleosporaceae</taxon>
        <taxon>Alternaria</taxon>
        <taxon>Alternaria sect. Alternaria</taxon>
        <taxon>Alternaria alternata complex</taxon>
    </lineage>
</organism>
<evidence type="ECO:0000313" key="10">
    <source>
        <dbReference type="EMBL" id="RYN81604.1"/>
    </source>
</evidence>
<keyword evidence="11" id="KW-1185">Reference proteome</keyword>
<feature type="region of interest" description="Disordered" evidence="7">
    <location>
        <begin position="1"/>
        <end position="31"/>
    </location>
</feature>
<dbReference type="OMA" id="RFNCYSE"/>
<name>A0A177E3I3_ALTAL</name>
<reference evidence="9 11" key="1">
    <citation type="submission" date="2016-05" db="EMBL/GenBank/DDBJ databases">
        <title>Comparative analysis of secretome profiles of manganese(II)-oxidizing ascomycete fungi.</title>
        <authorList>
            <consortium name="DOE Joint Genome Institute"/>
            <person name="Zeiner C.A."/>
            <person name="Purvine S.O."/>
            <person name="Zink E.M."/>
            <person name="Wu S."/>
            <person name="Pasa-Tolic L."/>
            <person name="Chaput D.L."/>
            <person name="Haridas S."/>
            <person name="Grigoriev I.V."/>
            <person name="Santelli C.M."/>
            <person name="Hansel C.M."/>
        </authorList>
    </citation>
    <scope>NUCLEOTIDE SEQUENCE [LARGE SCALE GENOMIC DNA]</scope>
    <source>
        <strain evidence="9 11">SRC1lrK2f</strain>
    </source>
</reference>
<dbReference type="InterPro" id="IPR051156">
    <property type="entry name" value="Mito/Outer_Membr_Metalloprot"/>
</dbReference>
<evidence type="ECO:0000313" key="12">
    <source>
        <dbReference type="Proteomes" id="UP000291422"/>
    </source>
</evidence>
<comment type="similarity">
    <text evidence="6">Belongs to the peptidase M48 family.</text>
</comment>
<protein>
    <recommendedName>
        <fullName evidence="8">Peptidase M48 domain-containing protein</fullName>
    </recommendedName>
</protein>
<dbReference type="Pfam" id="PF01435">
    <property type="entry name" value="Peptidase_M48"/>
    <property type="match status" value="1"/>
</dbReference>
<dbReference type="VEuPathDB" id="FungiDB:CC77DRAFT_1015367"/>
<sequence>MHRVRPRLSAFRPSPRLPQHAHQPFRTHSQTRAYQQLPFSGRGNGPQYKRFSAQSGGITGLLYRWAQRPTFYRDVGLISAGTGGVYLYNLEQVPVSGRRRFNIISPGIEEALGQQSVEQVRQEYQGRILPDSDARVRQVKRVLERLLPYAEGEGLKDLNWEVTVIESPEQNAFVAPGGKVFVFTGILPLCRDEDGIAAVLGHEIAHVVAHHTAERMSQAPLILLGALALSMFDVSFYSGKMLLDLFLSMPASRKHEAEADYIGLLMMAQGCYRPEAAMQFWTRMEKAGGAGPPQILSTHPSHHNREEKIREWLPQAMEKAEASDCAVTSQLATQFSSAIDGFGRW</sequence>
<keyword evidence="1 6" id="KW-0645">Protease</keyword>
<keyword evidence="3 6" id="KW-0378">Hydrolase</keyword>
<gene>
    <name evidence="10" type="ORF">AA0117_g2160</name>
    <name evidence="9" type="ORF">CC77DRAFT_1015367</name>
</gene>
<reference evidence="12" key="2">
    <citation type="journal article" date="2019" name="bioRxiv">
        <title>Genomics, evolutionary history and diagnostics of the Alternaria alternata species group including apple and Asian pear pathotypes.</title>
        <authorList>
            <person name="Armitage A.D."/>
            <person name="Cockerton H.M."/>
            <person name="Sreenivasaprasad S."/>
            <person name="Woodhall J.W."/>
            <person name="Lane C.R."/>
            <person name="Harrison R.J."/>
            <person name="Clarkson J.P."/>
        </authorList>
    </citation>
    <scope>NUCLEOTIDE SEQUENCE [LARGE SCALE GENOMIC DNA]</scope>
    <source>
        <strain evidence="12">FERA 1177</strain>
    </source>
</reference>
<reference evidence="10" key="3">
    <citation type="journal article" date="2019" name="J. ISSAAS">
        <title>Genomics, evolutionary history and diagnostics of the Alternaria alternata species group including apple and Asian pear pathotypes.</title>
        <authorList>
            <person name="Armitage A.D."/>
            <person name="Cockerton H.M."/>
            <person name="Sreenivasaprasad S."/>
            <person name="Woodhall J."/>
            <person name="Lane C."/>
            <person name="Harrison R.J."/>
            <person name="Clarkson J.P."/>
        </authorList>
    </citation>
    <scope>NUCLEOTIDE SEQUENCE</scope>
    <source>
        <strain evidence="10">FERA 1177</strain>
    </source>
</reference>
<evidence type="ECO:0000256" key="2">
    <source>
        <dbReference type="ARBA" id="ARBA00022723"/>
    </source>
</evidence>
<evidence type="ECO:0000256" key="4">
    <source>
        <dbReference type="ARBA" id="ARBA00022833"/>
    </source>
</evidence>
<evidence type="ECO:0000313" key="9">
    <source>
        <dbReference type="EMBL" id="OAG26031.1"/>
    </source>
</evidence>
<dbReference type="GO" id="GO:0034982">
    <property type="term" value="P:mitochondrial protein processing"/>
    <property type="evidence" value="ECO:0007669"/>
    <property type="project" value="TreeGrafter"/>
</dbReference>
<dbReference type="PANTHER" id="PTHR22726:SF1">
    <property type="entry name" value="METALLOENDOPEPTIDASE OMA1, MITOCHONDRIAL"/>
    <property type="match status" value="1"/>
</dbReference>
<dbReference type="AlphaFoldDB" id="A0A177E3I3"/>
<evidence type="ECO:0000256" key="7">
    <source>
        <dbReference type="SAM" id="MobiDB-lite"/>
    </source>
</evidence>
<dbReference type="InterPro" id="IPR001915">
    <property type="entry name" value="Peptidase_M48"/>
</dbReference>
<evidence type="ECO:0000313" key="11">
    <source>
        <dbReference type="Proteomes" id="UP000077248"/>
    </source>
</evidence>
<dbReference type="GO" id="GO:0033108">
    <property type="term" value="P:mitochondrial respiratory chain complex assembly"/>
    <property type="evidence" value="ECO:0007669"/>
    <property type="project" value="EnsemblFungi"/>
</dbReference>
<dbReference type="EMBL" id="KV441469">
    <property type="protein sequence ID" value="OAG26031.1"/>
    <property type="molecule type" value="Genomic_DNA"/>
</dbReference>
<dbReference type="Proteomes" id="UP000291422">
    <property type="component" value="Unassembled WGS sequence"/>
</dbReference>
<keyword evidence="5 6" id="KW-0482">Metalloprotease</keyword>
<keyword evidence="2" id="KW-0479">Metal-binding</keyword>
<comment type="cofactor">
    <cofactor evidence="6">
        <name>Zn(2+)</name>
        <dbReference type="ChEBI" id="CHEBI:29105"/>
    </cofactor>
    <text evidence="6">Binds 1 zinc ion per subunit.</text>
</comment>
<dbReference type="EMBL" id="PDXD01000002">
    <property type="protein sequence ID" value="RYN81604.1"/>
    <property type="molecule type" value="Genomic_DNA"/>
</dbReference>
<proteinExistence type="inferred from homology"/>
<evidence type="ECO:0000256" key="1">
    <source>
        <dbReference type="ARBA" id="ARBA00022670"/>
    </source>
</evidence>
<evidence type="ECO:0000256" key="6">
    <source>
        <dbReference type="RuleBase" id="RU003983"/>
    </source>
</evidence>